<comment type="similarity">
    <text evidence="1">Belongs to the UPF0749 family.</text>
</comment>
<name>A0A1H3JY79_9FIRM</name>
<organism evidence="3 4">
    <name type="scientific">Proteiniborus ethanoligenes</name>
    <dbReference type="NCBI Taxonomy" id="415015"/>
    <lineage>
        <taxon>Bacteria</taxon>
        <taxon>Bacillati</taxon>
        <taxon>Bacillota</taxon>
        <taxon>Clostridia</taxon>
        <taxon>Eubacteriales</taxon>
        <taxon>Proteiniborus</taxon>
    </lineage>
</organism>
<dbReference type="AlphaFoldDB" id="A0A1H3JY79"/>
<evidence type="ECO:0000313" key="4">
    <source>
        <dbReference type="Proteomes" id="UP000198625"/>
    </source>
</evidence>
<sequence>MKDIKSNILIILVCIILGVILAIQLKSVENNIGSSTIPTQRAQQLAIDYKKIQDERDRIRNELDNLEAKLKQYEKGEAEKDVYLENLYKDIEKYRVLAGYESVQGPGIVIEINDPPMEVLYGEDSSAIVDNYEFLLQIISVINATEAEAISINEQRYTSFTEIVPAAKHLEINGVSFGPPFVIKAIGKPDDLENALRIKRGIIWRMENLLNLDIHIKQEQNIVIPKYRKIKEFRYAKPLEEISN</sequence>
<evidence type="ECO:0000313" key="3">
    <source>
        <dbReference type="EMBL" id="SDY44268.1"/>
    </source>
</evidence>
<feature type="coiled-coil region" evidence="2">
    <location>
        <begin position="42"/>
        <end position="79"/>
    </location>
</feature>
<proteinExistence type="inferred from homology"/>
<protein>
    <submittedName>
        <fullName evidence="3">Uncharacterized conserved protein YlxW, UPF0749 family</fullName>
    </submittedName>
</protein>
<dbReference type="PANTHER" id="PTHR37313">
    <property type="entry name" value="UPF0749 PROTEIN RV1825"/>
    <property type="match status" value="1"/>
</dbReference>
<gene>
    <name evidence="3" type="ORF">SAMN05660462_00044</name>
</gene>
<dbReference type="Proteomes" id="UP000198625">
    <property type="component" value="Unassembled WGS sequence"/>
</dbReference>
<dbReference type="STRING" id="415015.SAMN05660462_00044"/>
<dbReference type="OrthoDB" id="9776196at2"/>
<reference evidence="3 4" key="1">
    <citation type="submission" date="2016-10" db="EMBL/GenBank/DDBJ databases">
        <authorList>
            <person name="de Groot N.N."/>
        </authorList>
    </citation>
    <scope>NUCLEOTIDE SEQUENCE [LARGE SCALE GENOMIC DNA]</scope>
    <source>
        <strain evidence="3 4">DSM 21650</strain>
    </source>
</reference>
<evidence type="ECO:0000256" key="2">
    <source>
        <dbReference type="SAM" id="Coils"/>
    </source>
</evidence>
<dbReference type="Gene3D" id="3.30.70.1880">
    <property type="entry name" value="Protein of unknown function DUF881"/>
    <property type="match status" value="1"/>
</dbReference>
<evidence type="ECO:0000256" key="1">
    <source>
        <dbReference type="ARBA" id="ARBA00009108"/>
    </source>
</evidence>
<dbReference type="RefSeq" id="WP_091725582.1">
    <property type="nucleotide sequence ID" value="NZ_FNQE01000001.1"/>
</dbReference>
<dbReference type="Pfam" id="PF05949">
    <property type="entry name" value="DUF881"/>
    <property type="match status" value="1"/>
</dbReference>
<accession>A0A1H3JY79</accession>
<dbReference type="InterPro" id="IPR010273">
    <property type="entry name" value="DUF881"/>
</dbReference>
<dbReference type="PANTHER" id="PTHR37313:SF2">
    <property type="entry name" value="UPF0749 PROTEIN YLXX"/>
    <property type="match status" value="1"/>
</dbReference>
<dbReference type="EMBL" id="FNQE01000001">
    <property type="protein sequence ID" value="SDY44268.1"/>
    <property type="molecule type" value="Genomic_DNA"/>
</dbReference>
<keyword evidence="2" id="KW-0175">Coiled coil</keyword>
<keyword evidence="4" id="KW-1185">Reference proteome</keyword>